<organism evidence="2 3">
    <name type="scientific">Paramecium primaurelia</name>
    <dbReference type="NCBI Taxonomy" id="5886"/>
    <lineage>
        <taxon>Eukaryota</taxon>
        <taxon>Sar</taxon>
        <taxon>Alveolata</taxon>
        <taxon>Ciliophora</taxon>
        <taxon>Intramacronucleata</taxon>
        <taxon>Oligohymenophorea</taxon>
        <taxon>Peniculida</taxon>
        <taxon>Parameciidae</taxon>
        <taxon>Paramecium</taxon>
    </lineage>
</organism>
<reference evidence="2" key="1">
    <citation type="submission" date="2021-01" db="EMBL/GenBank/DDBJ databases">
        <authorList>
            <consortium name="Genoscope - CEA"/>
            <person name="William W."/>
        </authorList>
    </citation>
    <scope>NUCLEOTIDE SEQUENCE</scope>
</reference>
<feature type="region of interest" description="Disordered" evidence="1">
    <location>
        <begin position="125"/>
        <end position="145"/>
    </location>
</feature>
<feature type="compositionally biased region" description="Basic and acidic residues" evidence="1">
    <location>
        <begin position="261"/>
        <end position="273"/>
    </location>
</feature>
<proteinExistence type="predicted"/>
<keyword evidence="3" id="KW-1185">Reference proteome</keyword>
<dbReference type="OMA" id="QYHSMSI"/>
<feature type="region of interest" description="Disordered" evidence="1">
    <location>
        <begin position="237"/>
        <end position="273"/>
    </location>
</feature>
<evidence type="ECO:0000256" key="1">
    <source>
        <dbReference type="SAM" id="MobiDB-lite"/>
    </source>
</evidence>
<dbReference type="EMBL" id="CAJJDM010000134">
    <property type="protein sequence ID" value="CAD8106496.1"/>
    <property type="molecule type" value="Genomic_DNA"/>
</dbReference>
<feature type="compositionally biased region" description="Polar residues" evidence="1">
    <location>
        <begin position="125"/>
        <end position="144"/>
    </location>
</feature>
<dbReference type="Proteomes" id="UP000688137">
    <property type="component" value="Unassembled WGS sequence"/>
</dbReference>
<dbReference type="AlphaFoldDB" id="A0A8S1PTQ9"/>
<accession>A0A8S1PTQ9</accession>
<sequence>MRNNSQQKENTQQLKETIHKLQQKEVSQRFEIAKLKKLLVERNQEYKLVSDQLQELKRIQQRDNQYILKIDNYVANLKKKLQKANIKIESLESKFCSSRVKQNIINDDSFNGNDSFQTEHTTISTKLPIPKQSSNRSNQPNSVNKPKLICKPIKVQLPYPNTSFTENQEILENNSIIKPNALQEQILNRILDDEEFINSFTNQYGQMQTDLFSYYKNQTQPLSFASNSRQSNFSFANSEKKYNGNDKQQQKQSNKQYHSMSIDEKENNNKYFN</sequence>
<evidence type="ECO:0000313" key="2">
    <source>
        <dbReference type="EMBL" id="CAD8106496.1"/>
    </source>
</evidence>
<name>A0A8S1PTQ9_PARPR</name>
<protein>
    <submittedName>
        <fullName evidence="2">Uncharacterized protein</fullName>
    </submittedName>
</protein>
<gene>
    <name evidence="2" type="ORF">PPRIM_AZ9-3.1.T1310018</name>
</gene>
<comment type="caution">
    <text evidence="2">The sequence shown here is derived from an EMBL/GenBank/DDBJ whole genome shotgun (WGS) entry which is preliminary data.</text>
</comment>
<evidence type="ECO:0000313" key="3">
    <source>
        <dbReference type="Proteomes" id="UP000688137"/>
    </source>
</evidence>